<evidence type="ECO:0000313" key="2">
    <source>
        <dbReference type="EMBL" id="RKK97101.1"/>
    </source>
</evidence>
<dbReference type="VEuPathDB" id="FungiDB:FOMG_16464"/>
<dbReference type="VEuPathDB" id="FungiDB:FOZG_04484"/>
<gene>
    <name evidence="2" type="ORF">BFJ68_g14110</name>
</gene>
<evidence type="ECO:0000313" key="3">
    <source>
        <dbReference type="Proteomes" id="UP000285860"/>
    </source>
</evidence>
<comment type="caution">
    <text evidence="2">The sequence shown here is derived from an EMBL/GenBank/DDBJ whole genome shotgun (WGS) entry which is preliminary data.</text>
</comment>
<reference evidence="2 3" key="1">
    <citation type="journal article" date="2018" name="Sci. Rep.">
        <title>Characterisation of pathogen-specific regions and novel effector candidates in Fusarium oxysporum f. sp. cepae.</title>
        <authorList>
            <person name="Armitage A.D."/>
            <person name="Taylor A."/>
            <person name="Sobczyk M.K."/>
            <person name="Baxter L."/>
            <person name="Greenfield B.P."/>
            <person name="Bates H.J."/>
            <person name="Wilson F."/>
            <person name="Jackson A.C."/>
            <person name="Ott S."/>
            <person name="Harrison R.J."/>
            <person name="Clarkson J.P."/>
        </authorList>
    </citation>
    <scope>NUCLEOTIDE SEQUENCE [LARGE SCALE GENOMIC DNA]</scope>
    <source>
        <strain evidence="2 3">Fo_A28</strain>
    </source>
</reference>
<evidence type="ECO:0000256" key="1">
    <source>
        <dbReference type="SAM" id="SignalP"/>
    </source>
</evidence>
<dbReference type="Proteomes" id="UP000285860">
    <property type="component" value="Unassembled WGS sequence"/>
</dbReference>
<name>A0A420PX60_FUSOX</name>
<dbReference type="VEuPathDB" id="FungiDB:HZS61_008603"/>
<organism evidence="2 3">
    <name type="scientific">Fusarium oxysporum</name>
    <name type="common">Fusarium vascular wilt</name>
    <dbReference type="NCBI Taxonomy" id="5507"/>
    <lineage>
        <taxon>Eukaryota</taxon>
        <taxon>Fungi</taxon>
        <taxon>Dikarya</taxon>
        <taxon>Ascomycota</taxon>
        <taxon>Pezizomycotina</taxon>
        <taxon>Sordariomycetes</taxon>
        <taxon>Hypocreomycetidae</taxon>
        <taxon>Hypocreales</taxon>
        <taxon>Nectriaceae</taxon>
        <taxon>Fusarium</taxon>
        <taxon>Fusarium oxysporum species complex</taxon>
    </lineage>
</organism>
<dbReference type="VEuPathDB" id="FungiDB:FOXG_14765"/>
<sequence>MTITFPATLVLSLQICQLFDQLKQRQEQFRQELQQIRSLVDRIAPPPEYKYAGYIHILFSLANIQRLLSPDTSLSTFIKNSRCTDPLKFIVINIQRQRAHLRLPYKTWDEIINNTEGCINENYVQYVKNNMILSIGGVPSQADPFSVLLQKWKEQGSKGQDHEAIDYSSIKEPELAIIIGYEMGAAGCCAHPAFARPEEQLLRLGTGWIEGTCDVQEPWMNTRIWDSMS</sequence>
<proteinExistence type="predicted"/>
<protein>
    <submittedName>
        <fullName evidence="2">Uncharacterized protein</fullName>
    </submittedName>
</protein>
<feature type="signal peptide" evidence="1">
    <location>
        <begin position="1"/>
        <end position="18"/>
    </location>
</feature>
<dbReference type="AlphaFoldDB" id="A0A420PX60"/>
<accession>A0A420PX60</accession>
<feature type="chain" id="PRO_5019291048" evidence="1">
    <location>
        <begin position="19"/>
        <end position="229"/>
    </location>
</feature>
<dbReference type="EMBL" id="MRCY01000114">
    <property type="protein sequence ID" value="RKK97101.1"/>
    <property type="molecule type" value="Genomic_DNA"/>
</dbReference>
<keyword evidence="1" id="KW-0732">Signal</keyword>